<dbReference type="PRINTS" id="PR00376">
    <property type="entry name" value="IL1BCENZYME"/>
</dbReference>
<evidence type="ECO:0000313" key="9">
    <source>
        <dbReference type="Proteomes" id="UP000695000"/>
    </source>
</evidence>
<dbReference type="PANTHER" id="PTHR10454">
    <property type="entry name" value="CASPASE"/>
    <property type="match status" value="1"/>
</dbReference>
<dbReference type="InterPro" id="IPR015917">
    <property type="entry name" value="Pept_C14A"/>
</dbReference>
<sequence length="292" mass="32906">MEKTDVDGFGWKFPFFSKNKEDEKDARGSSTAKIPCQVIPTVVAADSDFYDMTHARRGKALIFNHYQFNDSSLQKREGTNRDCENITKTLSKLNFEVTVCQDFTYGQIYDTIHNVAGEDHSDADCLMIVVMSHGDKGVIHARDSEYTPDELWLPFSGDKCPSLAGKPKLVFIQACRGEELDAGVSVFAAPVMKDSAQKTYKLPAMADFLIMYSTTEGHYSFRSPNNGSWMIQCLCAELLQRSAVNDLMTILTFVNRRMAIDFQSNVPSNRNFDKMKQIGSVVSSLTRILYFQ</sequence>
<dbReference type="GeneID" id="108562135"/>
<dbReference type="InterPro" id="IPR029030">
    <property type="entry name" value="Caspase-like_dom_sf"/>
</dbReference>
<organism evidence="9 10">
    <name type="scientific">Nicrophorus vespilloides</name>
    <name type="common">Boreal carrion beetle</name>
    <dbReference type="NCBI Taxonomy" id="110193"/>
    <lineage>
        <taxon>Eukaryota</taxon>
        <taxon>Metazoa</taxon>
        <taxon>Ecdysozoa</taxon>
        <taxon>Arthropoda</taxon>
        <taxon>Hexapoda</taxon>
        <taxon>Insecta</taxon>
        <taxon>Pterygota</taxon>
        <taxon>Neoptera</taxon>
        <taxon>Endopterygota</taxon>
        <taxon>Coleoptera</taxon>
        <taxon>Polyphaga</taxon>
        <taxon>Staphyliniformia</taxon>
        <taxon>Silphidae</taxon>
        <taxon>Nicrophorinae</taxon>
        <taxon>Nicrophorus</taxon>
    </lineage>
</organism>
<evidence type="ECO:0000256" key="1">
    <source>
        <dbReference type="ARBA" id="ARBA00010134"/>
    </source>
</evidence>
<name>A0ABM1MMN6_NICVS</name>
<reference evidence="10" key="1">
    <citation type="submission" date="2025-08" db="UniProtKB">
        <authorList>
            <consortium name="RefSeq"/>
        </authorList>
    </citation>
    <scope>IDENTIFICATION</scope>
    <source>
        <tissue evidence="10">Whole Larva</tissue>
    </source>
</reference>
<dbReference type="InterPro" id="IPR002398">
    <property type="entry name" value="Pept_C14"/>
</dbReference>
<protein>
    <submittedName>
        <fullName evidence="10">Caspase-1-like</fullName>
    </submittedName>
</protein>
<keyword evidence="3" id="KW-0378">Hydrolase</keyword>
<keyword evidence="4" id="KW-0788">Thiol protease</keyword>
<dbReference type="PROSITE" id="PS01122">
    <property type="entry name" value="CASPASE_CYS"/>
    <property type="match status" value="1"/>
</dbReference>
<dbReference type="InterPro" id="IPR033139">
    <property type="entry name" value="Caspase_cys_AS"/>
</dbReference>
<dbReference type="Gene3D" id="3.40.50.1460">
    <property type="match status" value="1"/>
</dbReference>
<evidence type="ECO:0000256" key="4">
    <source>
        <dbReference type="ARBA" id="ARBA00022807"/>
    </source>
</evidence>
<evidence type="ECO:0000256" key="2">
    <source>
        <dbReference type="ARBA" id="ARBA00022670"/>
    </source>
</evidence>
<dbReference type="PROSITE" id="PS50207">
    <property type="entry name" value="CASPASE_P10"/>
    <property type="match status" value="1"/>
</dbReference>
<feature type="domain" description="Caspase family p20" evidence="8">
    <location>
        <begin position="56"/>
        <end position="179"/>
    </location>
</feature>
<accession>A0ABM1MMN6</accession>
<feature type="domain" description="Caspase family p10" evidence="7">
    <location>
        <begin position="198"/>
        <end position="292"/>
    </location>
</feature>
<keyword evidence="2" id="KW-0645">Protease</keyword>
<dbReference type="CDD" id="cd00032">
    <property type="entry name" value="CASc"/>
    <property type="match status" value="1"/>
</dbReference>
<dbReference type="SUPFAM" id="SSF52129">
    <property type="entry name" value="Caspase-like"/>
    <property type="match status" value="1"/>
</dbReference>
<keyword evidence="9" id="KW-1185">Reference proteome</keyword>
<dbReference type="Pfam" id="PF00656">
    <property type="entry name" value="Peptidase_C14"/>
    <property type="match status" value="1"/>
</dbReference>
<dbReference type="InterPro" id="IPR011600">
    <property type="entry name" value="Pept_C14_caspase"/>
</dbReference>
<proteinExistence type="inferred from homology"/>
<dbReference type="InterPro" id="IPR001309">
    <property type="entry name" value="Pept_C14_p20"/>
</dbReference>
<evidence type="ECO:0000256" key="6">
    <source>
        <dbReference type="RuleBase" id="RU003971"/>
    </source>
</evidence>
<keyword evidence="5" id="KW-0865">Zymogen</keyword>
<evidence type="ECO:0000259" key="8">
    <source>
        <dbReference type="PROSITE" id="PS50208"/>
    </source>
</evidence>
<dbReference type="PANTHER" id="PTHR10454:SF232">
    <property type="entry name" value="AT03047P-RELATED"/>
    <property type="match status" value="1"/>
</dbReference>
<gene>
    <name evidence="10" type="primary">LOC108562135</name>
</gene>
<dbReference type="PROSITE" id="PS01121">
    <property type="entry name" value="CASPASE_HIS"/>
    <property type="match status" value="1"/>
</dbReference>
<evidence type="ECO:0000256" key="3">
    <source>
        <dbReference type="ARBA" id="ARBA00022801"/>
    </source>
</evidence>
<evidence type="ECO:0000256" key="5">
    <source>
        <dbReference type="ARBA" id="ARBA00023145"/>
    </source>
</evidence>
<dbReference type="SMART" id="SM00115">
    <property type="entry name" value="CASc"/>
    <property type="match status" value="1"/>
</dbReference>
<dbReference type="RefSeq" id="XP_017775836.1">
    <property type="nucleotide sequence ID" value="XM_017920347.1"/>
</dbReference>
<dbReference type="PROSITE" id="PS50208">
    <property type="entry name" value="CASPASE_P20"/>
    <property type="match status" value="1"/>
</dbReference>
<evidence type="ECO:0000259" key="7">
    <source>
        <dbReference type="PROSITE" id="PS50207"/>
    </source>
</evidence>
<comment type="similarity">
    <text evidence="1 6">Belongs to the peptidase C14A family.</text>
</comment>
<dbReference type="InterPro" id="IPR016129">
    <property type="entry name" value="Caspase_his_AS"/>
</dbReference>
<evidence type="ECO:0000313" key="10">
    <source>
        <dbReference type="RefSeq" id="XP_017775836.1"/>
    </source>
</evidence>
<dbReference type="InterPro" id="IPR002138">
    <property type="entry name" value="Pept_C14_p10"/>
</dbReference>
<dbReference type="Proteomes" id="UP000695000">
    <property type="component" value="Unplaced"/>
</dbReference>